<dbReference type="EMBL" id="JADYXP020000021">
    <property type="protein sequence ID" value="KAL0103762.1"/>
    <property type="molecule type" value="Genomic_DNA"/>
</dbReference>
<accession>A0AAW2EPH8</accession>
<evidence type="ECO:0000313" key="3">
    <source>
        <dbReference type="Proteomes" id="UP001430953"/>
    </source>
</evidence>
<reference evidence="2 3" key="1">
    <citation type="submission" date="2023-03" db="EMBL/GenBank/DDBJ databases">
        <title>High recombination rates correlate with genetic variation in Cardiocondyla obscurior ants.</title>
        <authorList>
            <person name="Errbii M."/>
        </authorList>
    </citation>
    <scope>NUCLEOTIDE SEQUENCE [LARGE SCALE GENOMIC DNA]</scope>
    <source>
        <strain evidence="2">Alpha-2009</strain>
        <tissue evidence="2">Whole body</tissue>
    </source>
</reference>
<comment type="caution">
    <text evidence="2">The sequence shown here is derived from an EMBL/GenBank/DDBJ whole genome shotgun (WGS) entry which is preliminary data.</text>
</comment>
<protein>
    <submittedName>
        <fullName evidence="2">Uncharacterized protein</fullName>
    </submittedName>
</protein>
<keyword evidence="3" id="KW-1185">Reference proteome</keyword>
<dbReference type="AlphaFoldDB" id="A0AAW2EPH8"/>
<feature type="compositionally biased region" description="Basic residues" evidence="1">
    <location>
        <begin position="70"/>
        <end position="91"/>
    </location>
</feature>
<name>A0AAW2EPH8_9HYME</name>
<evidence type="ECO:0000256" key="1">
    <source>
        <dbReference type="SAM" id="MobiDB-lite"/>
    </source>
</evidence>
<gene>
    <name evidence="2" type="ORF">PUN28_017799</name>
</gene>
<sequence>MKDWLEELDLNGRLDYRTVQIMTEHGVFGKFLCRIDLPLIIAAALQDPSRKKAFTDYCKEIMSVKEENKRKQRLTTGLRRKRRPPAHLRKD</sequence>
<feature type="region of interest" description="Disordered" evidence="1">
    <location>
        <begin position="68"/>
        <end position="91"/>
    </location>
</feature>
<proteinExistence type="predicted"/>
<evidence type="ECO:0000313" key="2">
    <source>
        <dbReference type="EMBL" id="KAL0103762.1"/>
    </source>
</evidence>
<dbReference type="Proteomes" id="UP001430953">
    <property type="component" value="Unassembled WGS sequence"/>
</dbReference>
<organism evidence="2 3">
    <name type="scientific">Cardiocondyla obscurior</name>
    <dbReference type="NCBI Taxonomy" id="286306"/>
    <lineage>
        <taxon>Eukaryota</taxon>
        <taxon>Metazoa</taxon>
        <taxon>Ecdysozoa</taxon>
        <taxon>Arthropoda</taxon>
        <taxon>Hexapoda</taxon>
        <taxon>Insecta</taxon>
        <taxon>Pterygota</taxon>
        <taxon>Neoptera</taxon>
        <taxon>Endopterygota</taxon>
        <taxon>Hymenoptera</taxon>
        <taxon>Apocrita</taxon>
        <taxon>Aculeata</taxon>
        <taxon>Formicoidea</taxon>
        <taxon>Formicidae</taxon>
        <taxon>Myrmicinae</taxon>
        <taxon>Cardiocondyla</taxon>
    </lineage>
</organism>